<organism evidence="2 3">
    <name type="scientific">Marinobacter metalliresistant</name>
    <dbReference type="NCBI Taxonomy" id="2961995"/>
    <lineage>
        <taxon>Bacteria</taxon>
        <taxon>Pseudomonadati</taxon>
        <taxon>Pseudomonadota</taxon>
        <taxon>Gammaproteobacteria</taxon>
        <taxon>Pseudomonadales</taxon>
        <taxon>Marinobacteraceae</taxon>
        <taxon>Marinobacter</taxon>
    </lineage>
</organism>
<proteinExistence type="predicted"/>
<gene>
    <name evidence="2" type="ORF">NLK58_11755</name>
</gene>
<protein>
    <submittedName>
        <fullName evidence="2">Uncharacterized protein</fullName>
    </submittedName>
</protein>
<accession>A0ABZ2VX40</accession>
<feature type="region of interest" description="Disordered" evidence="1">
    <location>
        <begin position="38"/>
        <end position="65"/>
    </location>
</feature>
<evidence type="ECO:0000313" key="2">
    <source>
        <dbReference type="EMBL" id="WZF87040.1"/>
    </source>
</evidence>
<feature type="compositionally biased region" description="Polar residues" evidence="1">
    <location>
        <begin position="48"/>
        <end position="65"/>
    </location>
</feature>
<evidence type="ECO:0000313" key="3">
    <source>
        <dbReference type="Proteomes" id="UP001475781"/>
    </source>
</evidence>
<reference evidence="2 3" key="1">
    <citation type="submission" date="2022-07" db="EMBL/GenBank/DDBJ databases">
        <title>A copper resistant bacterium isolated from sediment samples of deep sea hydrothermal areas.</title>
        <authorList>
            <person name="Zeng X."/>
        </authorList>
    </citation>
    <scope>NUCLEOTIDE SEQUENCE [LARGE SCALE GENOMIC DNA]</scope>
    <source>
        <strain evidence="3">CuT 6</strain>
    </source>
</reference>
<dbReference type="Proteomes" id="UP001475781">
    <property type="component" value="Chromosome"/>
</dbReference>
<name>A0ABZ2VX40_9GAMM</name>
<keyword evidence="3" id="KW-1185">Reference proteome</keyword>
<evidence type="ECO:0000256" key="1">
    <source>
        <dbReference type="SAM" id="MobiDB-lite"/>
    </source>
</evidence>
<dbReference type="EMBL" id="CP101118">
    <property type="protein sequence ID" value="WZF87040.1"/>
    <property type="molecule type" value="Genomic_DNA"/>
</dbReference>
<sequence>MVASAFRRFSIRYGQLHPEVRALLIIVAHLAIHQRGQLPGNGQAKTGAGSSQIRAGTNLVSLGGE</sequence>